<keyword evidence="5" id="KW-1185">Reference proteome</keyword>
<dbReference type="InterPro" id="IPR023213">
    <property type="entry name" value="CAT-like_dom_sf"/>
</dbReference>
<dbReference type="Gene3D" id="3.30.559.10">
    <property type="entry name" value="Chloramphenicol acetyltransferase-like domain"/>
    <property type="match status" value="2"/>
</dbReference>
<evidence type="ECO:0000313" key="5">
    <source>
        <dbReference type="Proteomes" id="UP000504637"/>
    </source>
</evidence>
<comment type="similarity">
    <text evidence="2">Belongs to the plant acyltransferase family.</text>
</comment>
<keyword evidence="4" id="KW-0012">Acyltransferase</keyword>
<dbReference type="PANTHER" id="PTHR31896:SF69">
    <property type="entry name" value="FAMILY REGULATORY PROTEIN, PUTATIVE (AFU_ORTHOLOGUE AFUA_3G14730)-RELATED"/>
    <property type="match status" value="1"/>
</dbReference>
<reference evidence="6" key="3">
    <citation type="submission" date="2025-08" db="UniProtKB">
        <authorList>
            <consortium name="RefSeq"/>
        </authorList>
    </citation>
    <scope>IDENTIFICATION</scope>
    <source>
        <strain evidence="6">CBS 342.82</strain>
    </source>
</reference>
<protein>
    <recommendedName>
        <fullName evidence="7">LysR family regulatory protein</fullName>
    </recommendedName>
</protein>
<dbReference type="OrthoDB" id="21502at2759"/>
<dbReference type="AlphaFoldDB" id="A0A6J3M390"/>
<evidence type="ECO:0000313" key="6">
    <source>
        <dbReference type="RefSeq" id="XP_033459015.1"/>
    </source>
</evidence>
<evidence type="ECO:0008006" key="7">
    <source>
        <dbReference type="Google" id="ProtNLM"/>
    </source>
</evidence>
<dbReference type="GO" id="GO:0016746">
    <property type="term" value="F:acyltransferase activity"/>
    <property type="evidence" value="ECO:0007669"/>
    <property type="project" value="UniProtKB-KW"/>
</dbReference>
<reference evidence="6" key="2">
    <citation type="submission" date="2020-04" db="EMBL/GenBank/DDBJ databases">
        <authorList>
            <consortium name="NCBI Genome Project"/>
        </authorList>
    </citation>
    <scope>NUCLEOTIDE SEQUENCE</scope>
    <source>
        <strain evidence="6">CBS 342.82</strain>
    </source>
</reference>
<proteinExistence type="inferred from homology"/>
<dbReference type="Proteomes" id="UP000504637">
    <property type="component" value="Unplaced"/>
</dbReference>
<gene>
    <name evidence="6" type="ORF">K489DRAFT_320033</name>
</gene>
<dbReference type="PANTHER" id="PTHR31896">
    <property type="entry name" value="FAMILY REGULATORY PROTEIN, PUTATIVE (AFU_ORTHOLOGUE AFUA_3G14730)-RELATED"/>
    <property type="match status" value="1"/>
</dbReference>
<dbReference type="RefSeq" id="XP_033459015.1">
    <property type="nucleotide sequence ID" value="XM_033601427.1"/>
</dbReference>
<dbReference type="Pfam" id="PF02458">
    <property type="entry name" value="Transferase"/>
    <property type="match status" value="1"/>
</dbReference>
<accession>A0A6J3M390</accession>
<sequence>MGFFSTSRPTAPAPAATDTVIPFHTLDGHAVVQAMVLEFAYRFDDALEYERLRSSLERLLEIGDWRKLGARIRKKGKNKFEYHLPKHYTEERPGVYFSNTRHATRINDHPVASRMPRAVAVPTIFGSPDEFKPVIHGPDHPQNIDDWLHSDRSPLSVHVGSFHDATLLTLTFSHMVLDACGVAELMTAWLCVLERREEEIKPFLGFAEDPLQKAVGRVPKEKHMFYDQVAGPLGLASFVVGVLLELIRYPQEETRTICIPDRYVRVLKAEAKNDLKALSAEKGEDIFVSDSDVLFAWWAKLTIACQCPRLSRPVRLGNIFTWRGVIDDVLPPDTAYVGNAISCAYMTTTVKEVLARPLGRLALDLRNMLARQRNKEQIFASLSLLFEFIAKGKFMIFVPGNALRLTWSNWQKAKFFDMDFSAAVRPDSPLERPDLKNTIGRPTYMNYTGRMVGMRGSGPVLGRDAQGNWWFQWALRKSMWSTVEKRLQELAEMPV</sequence>
<evidence type="ECO:0000256" key="2">
    <source>
        <dbReference type="ARBA" id="ARBA00009861"/>
    </source>
</evidence>
<dbReference type="InterPro" id="IPR051283">
    <property type="entry name" value="Sec_Metabolite_Acyltrans"/>
</dbReference>
<organism evidence="6">
    <name type="scientific">Dissoconium aciculare CBS 342.82</name>
    <dbReference type="NCBI Taxonomy" id="1314786"/>
    <lineage>
        <taxon>Eukaryota</taxon>
        <taxon>Fungi</taxon>
        <taxon>Dikarya</taxon>
        <taxon>Ascomycota</taxon>
        <taxon>Pezizomycotina</taxon>
        <taxon>Dothideomycetes</taxon>
        <taxon>Dothideomycetidae</taxon>
        <taxon>Mycosphaerellales</taxon>
        <taxon>Dissoconiaceae</taxon>
        <taxon>Dissoconium</taxon>
    </lineage>
</organism>
<reference evidence="6" key="1">
    <citation type="submission" date="2020-01" db="EMBL/GenBank/DDBJ databases">
        <authorList>
            <consortium name="DOE Joint Genome Institute"/>
            <person name="Haridas S."/>
            <person name="Albert R."/>
            <person name="Binder M."/>
            <person name="Bloem J."/>
            <person name="Labutti K."/>
            <person name="Salamov A."/>
            <person name="Andreopoulos B."/>
            <person name="Baker S.E."/>
            <person name="Barry K."/>
            <person name="Bills G."/>
            <person name="Bluhm B.H."/>
            <person name="Cannon C."/>
            <person name="Castanera R."/>
            <person name="Culley D.E."/>
            <person name="Daum C."/>
            <person name="Ezra D."/>
            <person name="Gonzalez J.B."/>
            <person name="Henrissat B."/>
            <person name="Kuo A."/>
            <person name="Liang C."/>
            <person name="Lipzen A."/>
            <person name="Lutzoni F."/>
            <person name="Magnuson J."/>
            <person name="Mondo S."/>
            <person name="Nolan M."/>
            <person name="Ohm R."/>
            <person name="Pangilinan J."/>
            <person name="Park H.-J."/>
            <person name="Ramirez L."/>
            <person name="Alfaro M."/>
            <person name="Sun H."/>
            <person name="Tritt A."/>
            <person name="Yoshinaga Y."/>
            <person name="Zwiers L.-H."/>
            <person name="Turgeon B.G."/>
            <person name="Goodwin S.B."/>
            <person name="Spatafora J.W."/>
            <person name="Crous P.W."/>
            <person name="Grigoriev I.V."/>
        </authorList>
    </citation>
    <scope>NUCLEOTIDE SEQUENCE</scope>
    <source>
        <strain evidence="6">CBS 342.82</strain>
    </source>
</reference>
<evidence type="ECO:0000256" key="3">
    <source>
        <dbReference type="ARBA" id="ARBA00022679"/>
    </source>
</evidence>
<comment type="pathway">
    <text evidence="1">Secondary metabolite biosynthesis.</text>
</comment>
<evidence type="ECO:0000256" key="1">
    <source>
        <dbReference type="ARBA" id="ARBA00005179"/>
    </source>
</evidence>
<dbReference type="GeneID" id="54359227"/>
<name>A0A6J3M390_9PEZI</name>
<keyword evidence="3" id="KW-0808">Transferase</keyword>
<evidence type="ECO:0000256" key="4">
    <source>
        <dbReference type="ARBA" id="ARBA00023315"/>
    </source>
</evidence>